<dbReference type="EMBL" id="OX465084">
    <property type="protein sequence ID" value="CAI9299840.1"/>
    <property type="molecule type" value="Genomic_DNA"/>
</dbReference>
<dbReference type="GO" id="GO:0055062">
    <property type="term" value="P:phosphate ion homeostasis"/>
    <property type="evidence" value="ECO:0007669"/>
    <property type="project" value="TreeGrafter"/>
</dbReference>
<dbReference type="PANTHER" id="PTHR43184:SF12">
    <property type="entry name" value="SUGAR PHOSPHATE EXCHANGER 3"/>
    <property type="match status" value="1"/>
</dbReference>
<sequence>MGGLFIPKMNDTYSDDGWAPFNRKDDTSKLGEIDVAFLAVYSLGMYVVGHLGDTLDLRLFLTTGMIGSGIFVALFGIGYFWDVHHFWYFLGIQMVVGLFQATGWPSVVAMIGNWFVVLFLLPVFLITVGVVLYSSGSFYRGNRSHGDFVLGCLSIRCRLAGSKACFIPGVILFSLCFFFSKLVAYAFLFWFHFYLIQREIGGECLSVKSARNMSTLFDVEGIFGGILVGYIYDRLKNLWKHLKDHEDYPNDNCGPFINGPYARIIITVSTDLGTHSSLKGNSQALATVAVIIDGTISFEVDLYPLLTGFLSTKRIGCSIRDVNDRCLKKIGFSELLGLGSGKSERDQVVVDKLMNLEDEDLHVIVSTRSWVEIGGMVVCNHF</sequence>
<keyword evidence="2 6" id="KW-0812">Transmembrane</keyword>
<comment type="subcellular location">
    <subcellularLocation>
        <location evidence="1">Membrane</location>
        <topology evidence="1">Multi-pass membrane protein</topology>
    </subcellularLocation>
</comment>
<accession>A0AA35ZVT6</accession>
<name>A0AA35ZVT6_LACSI</name>
<dbReference type="Pfam" id="PF07690">
    <property type="entry name" value="MFS_1"/>
    <property type="match status" value="1"/>
</dbReference>
<evidence type="ECO:0000313" key="8">
    <source>
        <dbReference type="Proteomes" id="UP001177003"/>
    </source>
</evidence>
<keyword evidence="3 6" id="KW-1133">Transmembrane helix</keyword>
<evidence type="ECO:0000313" key="7">
    <source>
        <dbReference type="EMBL" id="CAI9299840.1"/>
    </source>
</evidence>
<dbReference type="GO" id="GO:0016020">
    <property type="term" value="C:membrane"/>
    <property type="evidence" value="ECO:0007669"/>
    <property type="project" value="UniProtKB-SubCell"/>
</dbReference>
<dbReference type="PANTHER" id="PTHR43184">
    <property type="entry name" value="MAJOR FACILITATOR SUPERFAMILY TRANSPORTER 16, ISOFORM B"/>
    <property type="match status" value="1"/>
</dbReference>
<keyword evidence="8" id="KW-1185">Reference proteome</keyword>
<protein>
    <submittedName>
        <fullName evidence="7">Uncharacterized protein</fullName>
    </submittedName>
</protein>
<dbReference type="GO" id="GO:0022857">
    <property type="term" value="F:transmembrane transporter activity"/>
    <property type="evidence" value="ECO:0007669"/>
    <property type="project" value="InterPro"/>
</dbReference>
<feature type="transmembrane region" description="Helical" evidence="6">
    <location>
        <begin position="33"/>
        <end position="51"/>
    </location>
</feature>
<feature type="transmembrane region" description="Helical" evidence="6">
    <location>
        <begin position="57"/>
        <end position="79"/>
    </location>
</feature>
<dbReference type="SUPFAM" id="SSF103473">
    <property type="entry name" value="MFS general substrate transporter"/>
    <property type="match status" value="1"/>
</dbReference>
<comment type="similarity">
    <text evidence="5">Belongs to the major facilitator superfamily. Phosphate:H(+) symporter (TC 2.A.1.9) family.</text>
</comment>
<keyword evidence="4 6" id="KW-0472">Membrane</keyword>
<feature type="transmembrane region" description="Helical" evidence="6">
    <location>
        <begin position="86"/>
        <end position="105"/>
    </location>
</feature>
<evidence type="ECO:0000256" key="6">
    <source>
        <dbReference type="SAM" id="Phobius"/>
    </source>
</evidence>
<evidence type="ECO:0000256" key="4">
    <source>
        <dbReference type="ARBA" id="ARBA00023136"/>
    </source>
</evidence>
<evidence type="ECO:0000256" key="3">
    <source>
        <dbReference type="ARBA" id="ARBA00022989"/>
    </source>
</evidence>
<dbReference type="Proteomes" id="UP001177003">
    <property type="component" value="Chromosome 8"/>
</dbReference>
<evidence type="ECO:0000256" key="1">
    <source>
        <dbReference type="ARBA" id="ARBA00004141"/>
    </source>
</evidence>
<reference evidence="7" key="1">
    <citation type="submission" date="2023-04" db="EMBL/GenBank/DDBJ databases">
        <authorList>
            <person name="Vijverberg K."/>
            <person name="Xiong W."/>
            <person name="Schranz E."/>
        </authorList>
    </citation>
    <scope>NUCLEOTIDE SEQUENCE</scope>
</reference>
<evidence type="ECO:0000256" key="2">
    <source>
        <dbReference type="ARBA" id="ARBA00022692"/>
    </source>
</evidence>
<dbReference type="AlphaFoldDB" id="A0AA35ZVT6"/>
<proteinExistence type="inferred from homology"/>
<feature type="transmembrane region" description="Helical" evidence="6">
    <location>
        <begin position="165"/>
        <end position="193"/>
    </location>
</feature>
<organism evidence="7 8">
    <name type="scientific">Lactuca saligna</name>
    <name type="common">Willowleaf lettuce</name>
    <dbReference type="NCBI Taxonomy" id="75948"/>
    <lineage>
        <taxon>Eukaryota</taxon>
        <taxon>Viridiplantae</taxon>
        <taxon>Streptophyta</taxon>
        <taxon>Embryophyta</taxon>
        <taxon>Tracheophyta</taxon>
        <taxon>Spermatophyta</taxon>
        <taxon>Magnoliopsida</taxon>
        <taxon>eudicotyledons</taxon>
        <taxon>Gunneridae</taxon>
        <taxon>Pentapetalae</taxon>
        <taxon>asterids</taxon>
        <taxon>campanulids</taxon>
        <taxon>Asterales</taxon>
        <taxon>Asteraceae</taxon>
        <taxon>Cichorioideae</taxon>
        <taxon>Cichorieae</taxon>
        <taxon>Lactucinae</taxon>
        <taxon>Lactuca</taxon>
    </lineage>
</organism>
<dbReference type="InterPro" id="IPR011701">
    <property type="entry name" value="MFS"/>
</dbReference>
<gene>
    <name evidence="7" type="ORF">LSALG_LOCUS38526</name>
</gene>
<dbReference type="Gene3D" id="1.20.1250.20">
    <property type="entry name" value="MFS general substrate transporter like domains"/>
    <property type="match status" value="2"/>
</dbReference>
<feature type="transmembrane region" description="Helical" evidence="6">
    <location>
        <begin position="111"/>
        <end position="133"/>
    </location>
</feature>
<evidence type="ECO:0000256" key="5">
    <source>
        <dbReference type="ARBA" id="ARBA00044504"/>
    </source>
</evidence>
<dbReference type="InterPro" id="IPR036259">
    <property type="entry name" value="MFS_trans_sf"/>
</dbReference>